<dbReference type="InterPro" id="IPR023674">
    <property type="entry name" value="Ribosomal_uL1-like"/>
</dbReference>
<protein>
    <submittedName>
        <fullName evidence="2">Ribosomal protein L1 family protein</fullName>
    </submittedName>
</protein>
<dbReference type="PANTHER" id="PTHR48233">
    <property type="entry name" value="MUCIN 4B, ISOFORM B-RELATED"/>
    <property type="match status" value="1"/>
</dbReference>
<keyword evidence="2" id="KW-0687">Ribonucleoprotein</keyword>
<feature type="compositionally biased region" description="Low complexity" evidence="1">
    <location>
        <begin position="413"/>
        <end position="440"/>
    </location>
</feature>
<dbReference type="InterPro" id="IPR028364">
    <property type="entry name" value="Ribosomal_uL1/biogenesis"/>
</dbReference>
<name>Q55G29_DICDI</name>
<proteinExistence type="predicted"/>
<comment type="caution">
    <text evidence="2">The sequence shown here is derived from an EMBL/GenBank/DDBJ whole genome shotgun (WGS) entry which is preliminary data.</text>
</comment>
<evidence type="ECO:0000313" key="3">
    <source>
        <dbReference type="Proteomes" id="UP000002195"/>
    </source>
</evidence>
<dbReference type="SMR" id="Q55G29"/>
<accession>Q55G29</accession>
<feature type="compositionally biased region" description="Basic and acidic residues" evidence="1">
    <location>
        <begin position="329"/>
        <end position="338"/>
    </location>
</feature>
<feature type="compositionally biased region" description="Low complexity" evidence="1">
    <location>
        <begin position="293"/>
        <end position="314"/>
    </location>
</feature>
<keyword evidence="2" id="KW-0689">Ribosomal protein</keyword>
<feature type="compositionally biased region" description="Basic and acidic residues" evidence="1">
    <location>
        <begin position="441"/>
        <end position="498"/>
    </location>
</feature>
<reference evidence="2 3" key="1">
    <citation type="journal article" date="2005" name="Nature">
        <title>The genome of the social amoeba Dictyostelium discoideum.</title>
        <authorList>
            <consortium name="The Dictyostelium discoideum Sequencing Consortium"/>
            <person name="Eichinger L."/>
            <person name="Pachebat J.A."/>
            <person name="Glockner G."/>
            <person name="Rajandream M.A."/>
            <person name="Sucgang R."/>
            <person name="Berriman M."/>
            <person name="Song J."/>
            <person name="Olsen R."/>
            <person name="Szafranski K."/>
            <person name="Xu Q."/>
            <person name="Tunggal B."/>
            <person name="Kummerfeld S."/>
            <person name="Madera M."/>
            <person name="Konfortov B.A."/>
            <person name="Rivero F."/>
            <person name="Bankier A.T."/>
            <person name="Lehmann R."/>
            <person name="Hamlin N."/>
            <person name="Davies R."/>
            <person name="Gaudet P."/>
            <person name="Fey P."/>
            <person name="Pilcher K."/>
            <person name="Chen G."/>
            <person name="Saunders D."/>
            <person name="Sodergren E."/>
            <person name="Davis P."/>
            <person name="Kerhornou A."/>
            <person name="Nie X."/>
            <person name="Hall N."/>
            <person name="Anjard C."/>
            <person name="Hemphill L."/>
            <person name="Bason N."/>
            <person name="Farbrother P."/>
            <person name="Desany B."/>
            <person name="Just E."/>
            <person name="Morio T."/>
            <person name="Rost R."/>
            <person name="Churcher C."/>
            <person name="Cooper J."/>
            <person name="Haydock S."/>
            <person name="van Driessche N."/>
            <person name="Cronin A."/>
            <person name="Goodhead I."/>
            <person name="Muzny D."/>
            <person name="Mourier T."/>
            <person name="Pain A."/>
            <person name="Lu M."/>
            <person name="Harper D."/>
            <person name="Lindsay R."/>
            <person name="Hauser H."/>
            <person name="James K."/>
            <person name="Quiles M."/>
            <person name="Madan Babu M."/>
            <person name="Saito T."/>
            <person name="Buchrieser C."/>
            <person name="Wardroper A."/>
            <person name="Felder M."/>
            <person name="Thangavelu M."/>
            <person name="Johnson D."/>
            <person name="Knights A."/>
            <person name="Loulseged H."/>
            <person name="Mungall K."/>
            <person name="Oliver K."/>
            <person name="Price C."/>
            <person name="Quail M.A."/>
            <person name="Urushihara H."/>
            <person name="Hernandez J."/>
            <person name="Rabbinowitsch E."/>
            <person name="Steffen D."/>
            <person name="Sanders M."/>
            <person name="Ma J."/>
            <person name="Kohara Y."/>
            <person name="Sharp S."/>
            <person name="Simmonds M."/>
            <person name="Spiegler S."/>
            <person name="Tivey A."/>
            <person name="Sugano S."/>
            <person name="White B."/>
            <person name="Walker D."/>
            <person name="Woodward J."/>
            <person name="Winckler T."/>
            <person name="Tanaka Y."/>
            <person name="Shaulsky G."/>
            <person name="Schleicher M."/>
            <person name="Weinstock G."/>
            <person name="Rosenthal A."/>
            <person name="Cox E.C."/>
            <person name="Chisholm R.L."/>
            <person name="Gibbs R."/>
            <person name="Loomis W.F."/>
            <person name="Platzer M."/>
            <person name="Kay R.R."/>
            <person name="Williams J."/>
            <person name="Dear P.H."/>
            <person name="Noegel A.A."/>
            <person name="Barrell B."/>
            <person name="Kuspa A."/>
        </authorList>
    </citation>
    <scope>NUCLEOTIDE SEQUENCE [LARGE SCALE GENOMIC DNA]</scope>
    <source>
        <strain evidence="2 3">AX4</strain>
    </source>
</reference>
<evidence type="ECO:0000256" key="1">
    <source>
        <dbReference type="SAM" id="MobiDB-lite"/>
    </source>
</evidence>
<dbReference type="AlphaFoldDB" id="Q55G29"/>
<dbReference type="KEGG" id="ddi:DDB_G0267850"/>
<dbReference type="dictyBase" id="DDB_G0267850"/>
<dbReference type="eggNOG" id="KOG1685">
    <property type="taxonomic scope" value="Eukaryota"/>
</dbReference>
<dbReference type="EMBL" id="AAFI02000003">
    <property type="protein sequence ID" value="EAL73378.2"/>
    <property type="molecule type" value="Genomic_DNA"/>
</dbReference>
<dbReference type="InterPro" id="IPR053361">
    <property type="entry name" value="Vulval_dev_neg_regulator"/>
</dbReference>
<feature type="compositionally biased region" description="Low complexity" evidence="1">
    <location>
        <begin position="382"/>
        <end position="399"/>
    </location>
</feature>
<evidence type="ECO:0000313" key="2">
    <source>
        <dbReference type="EMBL" id="EAL73378.2"/>
    </source>
</evidence>
<dbReference type="InParanoid" id="Q55G29"/>
<dbReference type="Pfam" id="PF00687">
    <property type="entry name" value="Ribosomal_L1"/>
    <property type="match status" value="1"/>
</dbReference>
<sequence length="618" mass="67838">MPAIKSNKSTASALETTSKTTTKVVSTGLPLVNKEKAIEAINALNKYFEQKQLTEPLNILEENKKIYITFETDKYYHNSLFKPHHIVAPHKIGELSEKRTLVIIEGGKVDAINLKTKLVDLGYTGAVDVLSMKEFKNEYVTKEQIIKVRKTYDEFVVDNFYKQKIQHKFGKEFQNSPQSPKLSIIDQKNPVELIETLNKLDRMVLVRRFTELFFTLPVGTSDLPVEQLIENVAFIVGEVSNKLPEKINSIQSLSIAGSDISLPFYVNVKVPSNLLFNSKENKVELNPLAIQQENNNNNNNTSEESTTNTTTNTKSNKKRTEPESEEKEQEQPIKEKPNKKSKTTPVKEVKSTPAAVVAKPTTPVKEVKETPIKSKTPVKESTPAVVAAAVAAKPTTPAKQVKETPIKSKTPVKESTPQETTTPSKPTKTPTKATTTTAAPKEVESTPVKEVKQTPAKQVKETPVKQVKETPVKQVKETPVKQVKETPVKEVKETPVKQVKETPVKQVKETVKEVAAPVKEVKETPVKEVAAPVAKKVTKKAAAAPVEVAPVEAAPVKKVVKKATVAAAPVEAAPVKKVVKKAAAAPVEEAAPVKKVVKKTATTATATASKLKKPIEKK</sequence>
<dbReference type="FunCoup" id="Q55G29">
    <property type="interactions" value="18"/>
</dbReference>
<dbReference type="VEuPathDB" id="AmoebaDB:DDB_G0267850"/>
<dbReference type="PANTHER" id="PTHR48233:SF4">
    <property type="entry name" value="MUCIN 4B, ISOFORM B-RELATED"/>
    <property type="match status" value="1"/>
</dbReference>
<dbReference type="Proteomes" id="UP000002195">
    <property type="component" value="Unassembled WGS sequence"/>
</dbReference>
<feature type="region of interest" description="Disordered" evidence="1">
    <location>
        <begin position="292"/>
        <end position="498"/>
    </location>
</feature>
<organism evidence="2 3">
    <name type="scientific">Dictyostelium discoideum</name>
    <name type="common">Social amoeba</name>
    <dbReference type="NCBI Taxonomy" id="44689"/>
    <lineage>
        <taxon>Eukaryota</taxon>
        <taxon>Amoebozoa</taxon>
        <taxon>Evosea</taxon>
        <taxon>Eumycetozoa</taxon>
        <taxon>Dictyostelia</taxon>
        <taxon>Dictyosteliales</taxon>
        <taxon>Dictyosteliaceae</taxon>
        <taxon>Dictyostelium</taxon>
    </lineage>
</organism>
<dbReference type="STRING" id="44689.Q55G29"/>
<dbReference type="GO" id="GO:0005840">
    <property type="term" value="C:ribosome"/>
    <property type="evidence" value="ECO:0007669"/>
    <property type="project" value="UniProtKB-KW"/>
</dbReference>
<dbReference type="SUPFAM" id="SSF56808">
    <property type="entry name" value="Ribosomal protein L1"/>
    <property type="match status" value="1"/>
</dbReference>
<dbReference type="HOGENOM" id="CLU_442411_0_0_1"/>
<dbReference type="GeneID" id="8616165"/>
<dbReference type="RefSeq" id="XP_647354.2">
    <property type="nucleotide sequence ID" value="XM_642262.2"/>
</dbReference>
<dbReference type="PaxDb" id="44689-DDB0252704"/>
<dbReference type="OMA" id="GHTGMQA"/>
<keyword evidence="3" id="KW-1185">Reference proteome</keyword>
<gene>
    <name evidence="2" type="ORF">DDB_G0267850</name>
</gene>